<reference evidence="7 8" key="1">
    <citation type="submission" date="2018-04" db="EMBL/GenBank/DDBJ databases">
        <title>Camelliibacillus theae gen. nov., sp. nov., isolated from Pu'er tea.</title>
        <authorList>
            <person name="Niu L."/>
        </authorList>
    </citation>
    <scope>NUCLEOTIDE SEQUENCE [LARGE SCALE GENOMIC DNA]</scope>
    <source>
        <strain evidence="7 8">T8</strain>
    </source>
</reference>
<accession>A0A2U1JI65</accession>
<evidence type="ECO:0000313" key="7">
    <source>
        <dbReference type="EMBL" id="PWA04827.1"/>
    </source>
</evidence>
<evidence type="ECO:0000259" key="6">
    <source>
        <dbReference type="Pfam" id="PF01061"/>
    </source>
</evidence>
<dbReference type="InterPro" id="IPR052902">
    <property type="entry name" value="ABC-2_transporter"/>
</dbReference>
<feature type="transmembrane region" description="Helical" evidence="5">
    <location>
        <begin position="37"/>
        <end position="58"/>
    </location>
</feature>
<feature type="transmembrane region" description="Helical" evidence="5">
    <location>
        <begin position="151"/>
        <end position="169"/>
    </location>
</feature>
<evidence type="ECO:0000256" key="4">
    <source>
        <dbReference type="ARBA" id="ARBA00023136"/>
    </source>
</evidence>
<keyword evidence="4 5" id="KW-0472">Membrane</keyword>
<feature type="domain" description="ABC-2 type transporter transmembrane" evidence="6">
    <location>
        <begin position="33"/>
        <end position="170"/>
    </location>
</feature>
<dbReference type="PANTHER" id="PTHR43027:SF2">
    <property type="entry name" value="TRANSPORT PERMEASE PROTEIN"/>
    <property type="match status" value="1"/>
</dbReference>
<dbReference type="Pfam" id="PF01061">
    <property type="entry name" value="ABC2_membrane"/>
    <property type="match status" value="1"/>
</dbReference>
<evidence type="ECO:0000256" key="2">
    <source>
        <dbReference type="ARBA" id="ARBA00022692"/>
    </source>
</evidence>
<sequence>MVEDYSHKIIKLFYKSCAVFTKKEPVLIKLYFKSYNIPSWIAVNILTTAFFGIGTVMANYREKGILRRYQVTTVRPWMVLTAQTVQGTFIFTISAVIILIFGFLIFDLHVPKYLGSTLLEILLSLAAFFPFGLLINSIAKTVRTASAISSLALNLMIFLSGATFPKWSYHSLARSRCP</sequence>
<evidence type="ECO:0000256" key="3">
    <source>
        <dbReference type="ARBA" id="ARBA00022989"/>
    </source>
</evidence>
<dbReference type="EMBL" id="QCZG01000084">
    <property type="protein sequence ID" value="PWA04827.1"/>
    <property type="molecule type" value="Genomic_DNA"/>
</dbReference>
<gene>
    <name evidence="7" type="ORF">DCC39_18545</name>
</gene>
<organism evidence="7 8">
    <name type="scientific">Pueribacillus theae</name>
    <dbReference type="NCBI Taxonomy" id="2171751"/>
    <lineage>
        <taxon>Bacteria</taxon>
        <taxon>Bacillati</taxon>
        <taxon>Bacillota</taxon>
        <taxon>Bacilli</taxon>
        <taxon>Bacillales</taxon>
        <taxon>Bacillaceae</taxon>
        <taxon>Pueribacillus</taxon>
    </lineage>
</organism>
<evidence type="ECO:0000256" key="5">
    <source>
        <dbReference type="SAM" id="Phobius"/>
    </source>
</evidence>
<keyword evidence="2 5" id="KW-0812">Transmembrane</keyword>
<keyword evidence="8" id="KW-1185">Reference proteome</keyword>
<comment type="subcellular location">
    <subcellularLocation>
        <location evidence="1">Membrane</location>
        <topology evidence="1">Multi-pass membrane protein</topology>
    </subcellularLocation>
</comment>
<keyword evidence="3 5" id="KW-1133">Transmembrane helix</keyword>
<dbReference type="PANTHER" id="PTHR43027">
    <property type="entry name" value="DOXORUBICIN RESISTANCE ABC TRANSPORTER PERMEASE PROTEIN DRRC-RELATED"/>
    <property type="match status" value="1"/>
</dbReference>
<feature type="transmembrane region" description="Helical" evidence="5">
    <location>
        <begin position="79"/>
        <end position="106"/>
    </location>
</feature>
<evidence type="ECO:0000313" key="8">
    <source>
        <dbReference type="Proteomes" id="UP000245998"/>
    </source>
</evidence>
<dbReference type="GO" id="GO:0016020">
    <property type="term" value="C:membrane"/>
    <property type="evidence" value="ECO:0007669"/>
    <property type="project" value="UniProtKB-SubCell"/>
</dbReference>
<feature type="transmembrane region" description="Helical" evidence="5">
    <location>
        <begin position="118"/>
        <end position="139"/>
    </location>
</feature>
<dbReference type="AlphaFoldDB" id="A0A2U1JI65"/>
<name>A0A2U1JI65_9BACI</name>
<dbReference type="OrthoDB" id="9774758at2"/>
<protein>
    <recommendedName>
        <fullName evidence="6">ABC-2 type transporter transmembrane domain-containing protein</fullName>
    </recommendedName>
</protein>
<proteinExistence type="predicted"/>
<dbReference type="GO" id="GO:0140359">
    <property type="term" value="F:ABC-type transporter activity"/>
    <property type="evidence" value="ECO:0007669"/>
    <property type="project" value="InterPro"/>
</dbReference>
<dbReference type="InterPro" id="IPR013525">
    <property type="entry name" value="ABC2_TM"/>
</dbReference>
<evidence type="ECO:0000256" key="1">
    <source>
        <dbReference type="ARBA" id="ARBA00004141"/>
    </source>
</evidence>
<comment type="caution">
    <text evidence="7">The sequence shown here is derived from an EMBL/GenBank/DDBJ whole genome shotgun (WGS) entry which is preliminary data.</text>
</comment>
<dbReference type="Proteomes" id="UP000245998">
    <property type="component" value="Unassembled WGS sequence"/>
</dbReference>